<dbReference type="AlphaFoldDB" id="A0AAD5A6W1"/>
<evidence type="ECO:0000256" key="1">
    <source>
        <dbReference type="SAM" id="MobiDB-lite"/>
    </source>
</evidence>
<sequence>MYHIVSFVETEEVEVVPAIWVRDEVCLWPPYKGEGVQRATRNLEQPQESWAAYKVRILYTANNYSEARRKLPLAEQQTDLQSEAETDPLRAPKRKVKRNRRLLDDYDTDEEAIAPKKCLPQAPYIQPLLKRACSALDEVQPSPLQHRPQRSPSVTQVPGTSRQALMERSSTSQWQNFESALGKSLRQAIDLPAQSPAQTLFQTAHQMGPEAENYRGSTLQSPEEPTQPLWHRETPRRSYSTDDPFKKSLLHDVLTKLEVVMEQQRHILRMIQDLKSNNVREITEENEISPSLFPVEDLRSLTSLESNLRSSPETRRKVVIELGLLGGVDAKDTIWRVMKQTIKNDFAKTMNWKGANGKTPFQGLELKNVVIEAVRRNPACSQTTELEVEKVIRRWFYLAGDREGGRKKRTPLQRF</sequence>
<dbReference type="Proteomes" id="UP001205998">
    <property type="component" value="Unassembled WGS sequence"/>
</dbReference>
<feature type="domain" description="DUF4806" evidence="2">
    <location>
        <begin position="289"/>
        <end position="365"/>
    </location>
</feature>
<gene>
    <name evidence="3" type="ORF">C0J50_0025</name>
</gene>
<feature type="region of interest" description="Disordered" evidence="1">
    <location>
        <begin position="75"/>
        <end position="102"/>
    </location>
</feature>
<feature type="region of interest" description="Disordered" evidence="1">
    <location>
        <begin position="211"/>
        <end position="243"/>
    </location>
</feature>
<evidence type="ECO:0000259" key="2">
    <source>
        <dbReference type="Pfam" id="PF16064"/>
    </source>
</evidence>
<feature type="region of interest" description="Disordered" evidence="1">
    <location>
        <begin position="140"/>
        <end position="171"/>
    </location>
</feature>
<feature type="compositionally biased region" description="Polar residues" evidence="1">
    <location>
        <begin position="150"/>
        <end position="171"/>
    </location>
</feature>
<dbReference type="InterPro" id="IPR032071">
    <property type="entry name" value="DUF4806"/>
</dbReference>
<evidence type="ECO:0000313" key="3">
    <source>
        <dbReference type="EMBL" id="KAI5611119.1"/>
    </source>
</evidence>
<reference evidence="3" key="1">
    <citation type="submission" date="2018-07" db="EMBL/GenBank/DDBJ databases">
        <title>Comparative genomics of catfishes provides insights into carnivory and benthic adaptation.</title>
        <authorList>
            <person name="Zhang Y."/>
            <person name="Wang D."/>
            <person name="Peng Z."/>
            <person name="Zheng S."/>
            <person name="Shao F."/>
            <person name="Tao W."/>
        </authorList>
    </citation>
    <scope>NUCLEOTIDE SEQUENCE</scope>
    <source>
        <strain evidence="3">Chongqing</strain>
    </source>
</reference>
<name>A0AAD5A6W1_SILAS</name>
<dbReference type="Pfam" id="PF16064">
    <property type="entry name" value="DUF4806"/>
    <property type="match status" value="1"/>
</dbReference>
<feature type="compositionally biased region" description="Polar residues" evidence="1">
    <location>
        <begin position="215"/>
        <end position="224"/>
    </location>
</feature>
<protein>
    <recommendedName>
        <fullName evidence="2">DUF4806 domain-containing protein</fullName>
    </recommendedName>
</protein>
<accession>A0AAD5A6W1</accession>
<feature type="compositionally biased region" description="Basic residues" evidence="1">
    <location>
        <begin position="91"/>
        <end position="100"/>
    </location>
</feature>
<comment type="caution">
    <text evidence="3">The sequence shown here is derived from an EMBL/GenBank/DDBJ whole genome shotgun (WGS) entry which is preliminary data.</text>
</comment>
<evidence type="ECO:0000313" key="4">
    <source>
        <dbReference type="Proteomes" id="UP001205998"/>
    </source>
</evidence>
<dbReference type="PANTHER" id="PTHR34153:SF2">
    <property type="entry name" value="SI:CH211-262H13.3-RELATED"/>
    <property type="match status" value="1"/>
</dbReference>
<proteinExistence type="predicted"/>
<organism evidence="3 4">
    <name type="scientific">Silurus asotus</name>
    <name type="common">Amur catfish</name>
    <name type="synonym">Parasilurus asotus</name>
    <dbReference type="NCBI Taxonomy" id="30991"/>
    <lineage>
        <taxon>Eukaryota</taxon>
        <taxon>Metazoa</taxon>
        <taxon>Chordata</taxon>
        <taxon>Craniata</taxon>
        <taxon>Vertebrata</taxon>
        <taxon>Euteleostomi</taxon>
        <taxon>Actinopterygii</taxon>
        <taxon>Neopterygii</taxon>
        <taxon>Teleostei</taxon>
        <taxon>Ostariophysi</taxon>
        <taxon>Siluriformes</taxon>
        <taxon>Siluridae</taxon>
        <taxon>Silurus</taxon>
    </lineage>
</organism>
<feature type="compositionally biased region" description="Basic and acidic residues" evidence="1">
    <location>
        <begin position="230"/>
        <end position="243"/>
    </location>
</feature>
<dbReference type="EMBL" id="MU568337">
    <property type="protein sequence ID" value="KAI5611119.1"/>
    <property type="molecule type" value="Genomic_DNA"/>
</dbReference>
<dbReference type="PANTHER" id="PTHR34153">
    <property type="entry name" value="SI:CH211-262H13.3-RELATED-RELATED"/>
    <property type="match status" value="1"/>
</dbReference>
<keyword evidence="4" id="KW-1185">Reference proteome</keyword>